<reference evidence="1 2" key="1">
    <citation type="submission" date="2023-03" db="EMBL/GenBank/DDBJ databases">
        <title>High recombination rates correlate with genetic variation in Cardiocondyla obscurior ants.</title>
        <authorList>
            <person name="Errbii M."/>
        </authorList>
    </citation>
    <scope>NUCLEOTIDE SEQUENCE [LARGE SCALE GENOMIC DNA]</scope>
    <source>
        <strain evidence="1">Alpha-2009</strain>
        <tissue evidence="1">Whole body</tissue>
    </source>
</reference>
<accession>A0AAW2EBD6</accession>
<name>A0AAW2EBD6_9HYME</name>
<evidence type="ECO:0000313" key="2">
    <source>
        <dbReference type="Proteomes" id="UP001430953"/>
    </source>
</evidence>
<keyword evidence="2" id="KW-1185">Reference proteome</keyword>
<dbReference type="Proteomes" id="UP001430953">
    <property type="component" value="Unassembled WGS sequence"/>
</dbReference>
<dbReference type="AlphaFoldDB" id="A0AAW2EBD6"/>
<sequence>MKQLIAILKDKCPNTTNNENEVAVDYLSLLPDFPLSLICDQKYLEFNSRLKNDEVILEGDTNQKIVSNILSYTMTYELGHKMSWTGAKKLIAVENSLFINTVIA</sequence>
<protein>
    <submittedName>
        <fullName evidence="1">Uncharacterized protein</fullName>
    </submittedName>
</protein>
<gene>
    <name evidence="1" type="ORF">PUN28_019694</name>
</gene>
<organism evidence="1 2">
    <name type="scientific">Cardiocondyla obscurior</name>
    <dbReference type="NCBI Taxonomy" id="286306"/>
    <lineage>
        <taxon>Eukaryota</taxon>
        <taxon>Metazoa</taxon>
        <taxon>Ecdysozoa</taxon>
        <taxon>Arthropoda</taxon>
        <taxon>Hexapoda</taxon>
        <taxon>Insecta</taxon>
        <taxon>Pterygota</taxon>
        <taxon>Neoptera</taxon>
        <taxon>Endopterygota</taxon>
        <taxon>Hymenoptera</taxon>
        <taxon>Apocrita</taxon>
        <taxon>Aculeata</taxon>
        <taxon>Formicoidea</taxon>
        <taxon>Formicidae</taxon>
        <taxon>Myrmicinae</taxon>
        <taxon>Cardiocondyla</taxon>
    </lineage>
</organism>
<dbReference type="EMBL" id="JADYXP020000026">
    <property type="protein sequence ID" value="KAL0100547.1"/>
    <property type="molecule type" value="Genomic_DNA"/>
</dbReference>
<comment type="caution">
    <text evidence="1">The sequence shown here is derived from an EMBL/GenBank/DDBJ whole genome shotgun (WGS) entry which is preliminary data.</text>
</comment>
<evidence type="ECO:0000313" key="1">
    <source>
        <dbReference type="EMBL" id="KAL0100547.1"/>
    </source>
</evidence>
<proteinExistence type="predicted"/>